<sequence length="706" mass="77426">MHRIFLTFILLLTIQTSWSQSVRTGNEWISYQQTYLKIPVVQPGLYRITPAELQKAGWPVSSLNPAAIQLFHRGIEQAIYVAGEADGRFDTADYIDFYGQGNDGAPDSLLYRPAGSMPHPYYSLFSDTTAYFLTYRTDGQPGRRMATYTDTDEKSLTPEPWHWAEERRVFTQTYPPGTIYPLGATASNGAILSGYDAGEGWTGPILKSTDRYDQTVNLTNYADSATASPHASWLVVGRTPTAHRIAFSAGASAGSLRLLGNAAFDNYVTSRFEADLSATDLSTTKQVLLTAQPRESGEEASVSYLTLRYPQRITATGPADQWLQLRPTATGRSLLDLPGSPSGTRVFDISTPDAVSMVGTNAADHWRGVVLNTQTSRRLFVSSQPRPVTGLTPVRFRQINPARHNYLIVTHPLLRQPAGAATDPVQTYAAYRASLAGGSYDTLTVNIGDLFDQFSYGERHPLAIRRFATYMLAGGTGPKFMFLIGQSRDPQGIRKNANGPLLDLIPNAGWPGSDLGLVEGLNGEATNIPAMPIGRLNAIRSQSVLDYLAKVQAHENTDEPALWRKNGLHLSGGSNRAELQAFRGYVDEFRQAIEKPYVGSRVTTVSKQTDNPVETLQITNLVNQGVGMISMFGHSSLDVADIDIGFVSDDRLGYRNAGRYPFLLVNGCASGNFYFGRPTFGTDWVLTPNRGRCCFWRTPTTASPLP</sequence>
<keyword evidence="3" id="KW-1185">Reference proteome</keyword>
<dbReference type="GO" id="GO:0006508">
    <property type="term" value="P:proteolysis"/>
    <property type="evidence" value="ECO:0007669"/>
    <property type="project" value="InterPro"/>
</dbReference>
<organism evidence="2 3">
    <name type="scientific">Spirosoma rhododendri</name>
    <dbReference type="NCBI Taxonomy" id="2728024"/>
    <lineage>
        <taxon>Bacteria</taxon>
        <taxon>Pseudomonadati</taxon>
        <taxon>Bacteroidota</taxon>
        <taxon>Cytophagia</taxon>
        <taxon>Cytophagales</taxon>
        <taxon>Cytophagaceae</taxon>
        <taxon>Spirosoma</taxon>
    </lineage>
</organism>
<protein>
    <recommendedName>
        <fullName evidence="1">Gingipain domain-containing protein</fullName>
    </recommendedName>
</protein>
<dbReference type="InterPro" id="IPR001769">
    <property type="entry name" value="Gingipain"/>
</dbReference>
<dbReference type="EMBL" id="CP051677">
    <property type="protein sequence ID" value="QJD79230.1"/>
    <property type="molecule type" value="Genomic_DNA"/>
</dbReference>
<evidence type="ECO:0000313" key="3">
    <source>
        <dbReference type="Proteomes" id="UP000501128"/>
    </source>
</evidence>
<proteinExistence type="predicted"/>
<name>A0A7L5DUJ5_9BACT</name>
<dbReference type="CDD" id="cd02258">
    <property type="entry name" value="Peptidase_C25_N"/>
    <property type="match status" value="1"/>
</dbReference>
<reference evidence="2 3" key="1">
    <citation type="submission" date="2020-04" db="EMBL/GenBank/DDBJ databases">
        <title>Genome sequencing of novel species.</title>
        <authorList>
            <person name="Heo J."/>
            <person name="Kim S.-J."/>
            <person name="Kim J.-S."/>
            <person name="Hong S.-B."/>
            <person name="Kwon S.-W."/>
        </authorList>
    </citation>
    <scope>NUCLEOTIDE SEQUENCE [LARGE SCALE GENOMIC DNA]</scope>
    <source>
        <strain evidence="2 3">CJU-R4</strain>
    </source>
</reference>
<feature type="domain" description="Gingipain" evidence="1">
    <location>
        <begin position="406"/>
        <end position="696"/>
    </location>
</feature>
<dbReference type="Proteomes" id="UP000501128">
    <property type="component" value="Chromosome"/>
</dbReference>
<evidence type="ECO:0000259" key="1">
    <source>
        <dbReference type="Pfam" id="PF01364"/>
    </source>
</evidence>
<accession>A0A7L5DUJ5</accession>
<dbReference type="Pfam" id="PF01364">
    <property type="entry name" value="Peptidase_C25"/>
    <property type="match status" value="1"/>
</dbReference>
<dbReference type="Gene3D" id="3.40.50.1460">
    <property type="match status" value="1"/>
</dbReference>
<dbReference type="SUPFAM" id="SSF52129">
    <property type="entry name" value="Caspase-like"/>
    <property type="match status" value="1"/>
</dbReference>
<dbReference type="InterPro" id="IPR029030">
    <property type="entry name" value="Caspase-like_dom_sf"/>
</dbReference>
<evidence type="ECO:0000313" key="2">
    <source>
        <dbReference type="EMBL" id="QJD79230.1"/>
    </source>
</evidence>
<dbReference type="KEGG" id="srho:HH216_13010"/>
<dbReference type="AlphaFoldDB" id="A0A7L5DUJ5"/>
<gene>
    <name evidence="2" type="ORF">HH216_13010</name>
</gene>
<dbReference type="GO" id="GO:0008234">
    <property type="term" value="F:cysteine-type peptidase activity"/>
    <property type="evidence" value="ECO:0007669"/>
    <property type="project" value="InterPro"/>
</dbReference>